<dbReference type="InterPro" id="IPR011047">
    <property type="entry name" value="Quinoprotein_ADH-like_sf"/>
</dbReference>
<dbReference type="Gene3D" id="2.130.10.10">
    <property type="entry name" value="YVTN repeat-like/Quinoprotein amine dehydrogenase"/>
    <property type="match status" value="1"/>
</dbReference>
<protein>
    <recommendedName>
        <fullName evidence="2">Pyrrolo-quinoline quinone repeat domain-containing protein</fullName>
    </recommendedName>
</protein>
<keyword evidence="4" id="KW-1185">Reference proteome</keyword>
<evidence type="ECO:0000313" key="4">
    <source>
        <dbReference type="Proteomes" id="UP000758168"/>
    </source>
</evidence>
<dbReference type="PANTHER" id="PTHR34512">
    <property type="entry name" value="CELL SURFACE PROTEIN"/>
    <property type="match status" value="1"/>
</dbReference>
<gene>
    <name evidence="3" type="ORF">JOF54_000666</name>
</gene>
<reference evidence="3 4" key="1">
    <citation type="submission" date="2021-03" db="EMBL/GenBank/DDBJ databases">
        <title>Sequencing the genomes of 1000 actinobacteria strains.</title>
        <authorList>
            <person name="Klenk H.-P."/>
        </authorList>
    </citation>
    <scope>NUCLEOTIDE SEQUENCE [LARGE SCALE GENOMIC DNA]</scope>
    <source>
        <strain evidence="3 4">DSM 12936</strain>
    </source>
</reference>
<name>A0ABS4Z426_9ACTN</name>
<dbReference type="RefSeq" id="WP_210052967.1">
    <property type="nucleotide sequence ID" value="NZ_BAAAMH010000030.1"/>
</dbReference>
<feature type="region of interest" description="Disordered" evidence="1">
    <location>
        <begin position="266"/>
        <end position="291"/>
    </location>
</feature>
<proteinExistence type="predicted"/>
<evidence type="ECO:0000313" key="3">
    <source>
        <dbReference type="EMBL" id="MBP2415744.1"/>
    </source>
</evidence>
<dbReference type="SMART" id="SM00564">
    <property type="entry name" value="PQQ"/>
    <property type="match status" value="3"/>
</dbReference>
<dbReference type="PANTHER" id="PTHR34512:SF30">
    <property type="entry name" value="OUTER MEMBRANE PROTEIN ASSEMBLY FACTOR BAMB"/>
    <property type="match status" value="1"/>
</dbReference>
<comment type="caution">
    <text evidence="3">The sequence shown here is derived from an EMBL/GenBank/DDBJ whole genome shotgun (WGS) entry which is preliminary data.</text>
</comment>
<dbReference type="Pfam" id="PF13360">
    <property type="entry name" value="PQQ_2"/>
    <property type="match status" value="1"/>
</dbReference>
<evidence type="ECO:0000259" key="2">
    <source>
        <dbReference type="Pfam" id="PF13360"/>
    </source>
</evidence>
<evidence type="ECO:0000256" key="1">
    <source>
        <dbReference type="SAM" id="MobiDB-lite"/>
    </source>
</evidence>
<organism evidence="3 4">
    <name type="scientific">Microlunatus capsulatus</name>
    <dbReference type="NCBI Taxonomy" id="99117"/>
    <lineage>
        <taxon>Bacteria</taxon>
        <taxon>Bacillati</taxon>
        <taxon>Actinomycetota</taxon>
        <taxon>Actinomycetes</taxon>
        <taxon>Propionibacteriales</taxon>
        <taxon>Propionibacteriaceae</taxon>
        <taxon>Microlunatus</taxon>
    </lineage>
</organism>
<dbReference type="EMBL" id="JAGIOB010000001">
    <property type="protein sequence ID" value="MBP2415744.1"/>
    <property type="molecule type" value="Genomic_DNA"/>
</dbReference>
<dbReference type="InterPro" id="IPR002372">
    <property type="entry name" value="PQQ_rpt_dom"/>
</dbReference>
<sequence>MAEGTGQPSGGWAPPPRWSPYPVQDWSTLPFDPLAPALAPAAGGPPAVPARRRPWWLPLVALLLVGTLLSLVVRAATAGSGAEDAAQRFLPPDGRAAWQQTEAGTPQQRRSTTGVTESARLAGVAAVFGLDPALSAQLVTEAVDHPGLQLWRTVSTPLDGRGQTTQVYRTDDGVSLLGENGPDGLLRFTPGLLELPADVAPGRRWQSAGTTGPGRSYRSELTAEAADGGCLAVRGRLELGDGTGTRALDLERTWCPGRGLVADAVTEGSSRTATLPRDPAPPTPATTAPPLRWTAPERWTAREVATVAVDPQAGAQPAVGSPGQLPPVRTASGVVVRALDAQHDLVGTTRTDAGTWRTDWRAHPGGAVLSLAALGDVVVVTTSERAVVAYDDEGVPLWRVALPELAPTAAVALDDRTLVLAGLDGVVRTFAVADGRPGWTHALDADVTLAPAVGAGLVVVADRGGTTTALDAGSGAERWSVPLLATGLAVAGPGVVVLQDQSAHALDPADGRHRWLRPFRGSVQALVPAGDGVLVATSGASVRLDRDGRVSARLDGFLDVTATADHLVGWGRSEASLLTPDGAVLARWPLPPDATLFGERPAVALPDGVLLATATWTLHGWSG</sequence>
<dbReference type="Proteomes" id="UP000758168">
    <property type="component" value="Unassembled WGS sequence"/>
</dbReference>
<dbReference type="SUPFAM" id="SSF50998">
    <property type="entry name" value="Quinoprotein alcohol dehydrogenase-like"/>
    <property type="match status" value="1"/>
</dbReference>
<dbReference type="InterPro" id="IPR015943">
    <property type="entry name" value="WD40/YVTN_repeat-like_dom_sf"/>
</dbReference>
<dbReference type="InterPro" id="IPR018391">
    <property type="entry name" value="PQQ_b-propeller_rpt"/>
</dbReference>
<accession>A0ABS4Z426</accession>
<feature type="domain" description="Pyrrolo-quinoline quinone repeat" evidence="2">
    <location>
        <begin position="350"/>
        <end position="483"/>
    </location>
</feature>